<dbReference type="Gene3D" id="2.100.10.30">
    <property type="entry name" value="Jacalin-like lectin domain"/>
    <property type="match status" value="1"/>
</dbReference>
<dbReference type="Gene3D" id="3.60.10.10">
    <property type="entry name" value="Endonuclease/exonuclease/phosphatase"/>
    <property type="match status" value="1"/>
</dbReference>
<dbReference type="RefSeq" id="XP_003836682.1">
    <property type="nucleotide sequence ID" value="XM_003836634.1"/>
</dbReference>
<evidence type="ECO:0000259" key="2">
    <source>
        <dbReference type="SMART" id="SM00915"/>
    </source>
</evidence>
<dbReference type="Pfam" id="PF22669">
    <property type="entry name" value="Exo_endo_phos2"/>
    <property type="match status" value="1"/>
</dbReference>
<gene>
    <name evidence="3" type="ORF">LEMA_P042180.1</name>
</gene>
<dbReference type="GO" id="GO:0004527">
    <property type="term" value="F:exonuclease activity"/>
    <property type="evidence" value="ECO:0007669"/>
    <property type="project" value="UniProtKB-KW"/>
</dbReference>
<dbReference type="InParanoid" id="E4ZNU8"/>
<dbReference type="GO" id="GO:0016791">
    <property type="term" value="F:phosphatase activity"/>
    <property type="evidence" value="ECO:0007669"/>
    <property type="project" value="InterPro"/>
</dbReference>
<dbReference type="Proteomes" id="UP000002668">
    <property type="component" value="Genome"/>
</dbReference>
<dbReference type="AlphaFoldDB" id="E4ZNU8"/>
<dbReference type="InterPro" id="IPR036691">
    <property type="entry name" value="Endo/exonu/phosph_ase_sf"/>
</dbReference>
<dbReference type="InterPro" id="IPR038772">
    <property type="entry name" value="Sph/SMPD2-like"/>
</dbReference>
<dbReference type="STRING" id="985895.E4ZNU8"/>
<dbReference type="Pfam" id="PF01419">
    <property type="entry name" value="Jacalin"/>
    <property type="match status" value="1"/>
</dbReference>
<keyword evidence="3" id="KW-0269">Exonuclease</keyword>
<keyword evidence="4" id="KW-1185">Reference proteome</keyword>
<dbReference type="GO" id="GO:0005737">
    <property type="term" value="C:cytoplasm"/>
    <property type="evidence" value="ECO:0007669"/>
    <property type="project" value="TreeGrafter"/>
</dbReference>
<feature type="signal peptide" evidence="1">
    <location>
        <begin position="1"/>
        <end position="19"/>
    </location>
</feature>
<accession>E4ZNU8</accession>
<dbReference type="InterPro" id="IPR036404">
    <property type="entry name" value="Jacalin-like_lectin_dom_sf"/>
</dbReference>
<dbReference type="PANTHER" id="PTHR16320">
    <property type="entry name" value="SPHINGOMYELINASE FAMILY MEMBER"/>
    <property type="match status" value="1"/>
</dbReference>
<dbReference type="GeneID" id="13282655"/>
<keyword evidence="1" id="KW-0732">Signal</keyword>
<protein>
    <submittedName>
        <fullName evidence="3">Similar to endonuclease/exonuclease/phosphatase family protein</fullName>
    </submittedName>
</protein>
<keyword evidence="3" id="KW-0378">Hydrolase</keyword>
<dbReference type="GO" id="GO:0004519">
    <property type="term" value="F:endonuclease activity"/>
    <property type="evidence" value="ECO:0007669"/>
    <property type="project" value="UniProtKB-KW"/>
</dbReference>
<sequence length="440" mass="47932">MRSLLSVTALTASISHAFAQDSGTFNTLTFNVAGLPAVLNGNDVPGDKTANTARIGQLFTRYNISLIHVQEDFNYHATLYENDKHPFRTPTSGGVPIGSGLNTLSNYEFAAFERVKWNDCSNTDSADCLTPKGFTFMRVKLAAGVWIDAYNLHADAGTTTADNTARASNLRQVSDYIKSRSIGNAVLVFGDSNSRYTRKDDIPFVFKDENGMTDAWVEHIRKGNPPAPNTPALLCDNPSPNATCEIVDKTWYRGSPALTLKAKRFQYAGDMFLQDDGNVLSDHNGVLVDFEWTQSDRLRISDTFGGESGNWYNDLDTIAGIDSPTVSSISLRGQDRVDAMLLTLSSGQKLSHGGTGGTETTLTLDAGETLTGSTLCRGNRDNKTRIFYAEMTTSAGRKVTKGVKTNDCDTRSAERGWSIVGFLGRAGNELDQVGFVYRKA</sequence>
<feature type="chain" id="PRO_5003193070" evidence="1">
    <location>
        <begin position="20"/>
        <end position="440"/>
    </location>
</feature>
<keyword evidence="3" id="KW-0255">Endonuclease</keyword>
<dbReference type="InterPro" id="IPR001229">
    <property type="entry name" value="Jacalin-like_lectin_dom"/>
</dbReference>
<dbReference type="SMART" id="SM00915">
    <property type="entry name" value="Jacalin"/>
    <property type="match status" value="1"/>
</dbReference>
<dbReference type="GO" id="GO:0046856">
    <property type="term" value="P:phosphatidylinositol dephosphorylation"/>
    <property type="evidence" value="ECO:0007669"/>
    <property type="project" value="InterPro"/>
</dbReference>
<dbReference type="SUPFAM" id="SSF56219">
    <property type="entry name" value="DNase I-like"/>
    <property type="match status" value="1"/>
</dbReference>
<dbReference type="InterPro" id="IPR000300">
    <property type="entry name" value="IPPc"/>
</dbReference>
<dbReference type="SUPFAM" id="SSF51101">
    <property type="entry name" value="Mannose-binding lectins"/>
    <property type="match status" value="1"/>
</dbReference>
<evidence type="ECO:0000313" key="3">
    <source>
        <dbReference type="EMBL" id="CBX93317.1"/>
    </source>
</evidence>
<dbReference type="EMBL" id="FP929105">
    <property type="protein sequence ID" value="CBX93317.1"/>
    <property type="molecule type" value="Genomic_DNA"/>
</dbReference>
<dbReference type="VEuPathDB" id="FungiDB:LEMA_P042180.1"/>
<dbReference type="OMA" id="PHGTWFN"/>
<dbReference type="eggNOG" id="ENOG502QPIS">
    <property type="taxonomic scope" value="Eukaryota"/>
</dbReference>
<dbReference type="PANTHER" id="PTHR16320:SF1">
    <property type="entry name" value="SPHINGOMYELINASE DDB_G0288017"/>
    <property type="match status" value="1"/>
</dbReference>
<feature type="domain" description="Jacalin-type lectin" evidence="2">
    <location>
        <begin position="309"/>
        <end position="439"/>
    </location>
</feature>
<keyword evidence="3" id="KW-0540">Nuclease</keyword>
<reference evidence="4" key="1">
    <citation type="journal article" date="2011" name="Nat. Commun.">
        <title>Effector diversification within compartments of the Leptosphaeria maculans genome affected by Repeat-Induced Point mutations.</title>
        <authorList>
            <person name="Rouxel T."/>
            <person name="Grandaubert J."/>
            <person name="Hane J.K."/>
            <person name="Hoede C."/>
            <person name="van de Wouw A.P."/>
            <person name="Couloux A."/>
            <person name="Dominguez V."/>
            <person name="Anthouard V."/>
            <person name="Bally P."/>
            <person name="Bourras S."/>
            <person name="Cozijnsen A.J."/>
            <person name="Ciuffetti L.M."/>
            <person name="Degrave A."/>
            <person name="Dilmaghani A."/>
            <person name="Duret L."/>
            <person name="Fudal I."/>
            <person name="Goodwin S.B."/>
            <person name="Gout L."/>
            <person name="Glaser N."/>
            <person name="Linglin J."/>
            <person name="Kema G.H.J."/>
            <person name="Lapalu N."/>
            <person name="Lawrence C.B."/>
            <person name="May K."/>
            <person name="Meyer M."/>
            <person name="Ollivier B."/>
            <person name="Poulain J."/>
            <person name="Schoch C.L."/>
            <person name="Simon A."/>
            <person name="Spatafora J.W."/>
            <person name="Stachowiak A."/>
            <person name="Turgeon B.G."/>
            <person name="Tyler B.M."/>
            <person name="Vincent D."/>
            <person name="Weissenbach J."/>
            <person name="Amselem J."/>
            <person name="Quesneville H."/>
            <person name="Oliver R.P."/>
            <person name="Wincker P."/>
            <person name="Balesdent M.-H."/>
            <person name="Howlett B.J."/>
        </authorList>
    </citation>
    <scope>NUCLEOTIDE SEQUENCE [LARGE SCALE GENOMIC DNA]</scope>
    <source>
        <strain evidence="4">JN3 / isolate v23.1.3 / race Av1-4-5-6-7-8</strain>
    </source>
</reference>
<name>E4ZNU8_LEPMJ</name>
<organism evidence="4">
    <name type="scientific">Leptosphaeria maculans (strain JN3 / isolate v23.1.3 / race Av1-4-5-6-7-8)</name>
    <name type="common">Blackleg fungus</name>
    <name type="synonym">Phoma lingam</name>
    <dbReference type="NCBI Taxonomy" id="985895"/>
    <lineage>
        <taxon>Eukaryota</taxon>
        <taxon>Fungi</taxon>
        <taxon>Dikarya</taxon>
        <taxon>Ascomycota</taxon>
        <taxon>Pezizomycotina</taxon>
        <taxon>Dothideomycetes</taxon>
        <taxon>Pleosporomycetidae</taxon>
        <taxon>Pleosporales</taxon>
        <taxon>Pleosporineae</taxon>
        <taxon>Leptosphaeriaceae</taxon>
        <taxon>Plenodomus</taxon>
        <taxon>Plenodomus lingam/Leptosphaeria maculans species complex</taxon>
    </lineage>
</organism>
<dbReference type="GO" id="GO:0004767">
    <property type="term" value="F:sphingomyelin phosphodiesterase activity"/>
    <property type="evidence" value="ECO:0007669"/>
    <property type="project" value="InterPro"/>
</dbReference>
<evidence type="ECO:0000256" key="1">
    <source>
        <dbReference type="SAM" id="SignalP"/>
    </source>
</evidence>
<evidence type="ECO:0000313" key="4">
    <source>
        <dbReference type="Proteomes" id="UP000002668"/>
    </source>
</evidence>
<proteinExistence type="predicted"/>
<dbReference type="OrthoDB" id="40902at2759"/>
<dbReference type="HOGENOM" id="CLU_032141_0_0_1"/>